<reference evidence="2 3" key="1">
    <citation type="submission" date="2021-03" db="EMBL/GenBank/DDBJ databases">
        <title>Thermosipho ferrireducens sp.nov., an anaerobic thermophilic iron-reducing bacterium isolated from a deep-sea hydrothermal sulfide deposits.</title>
        <authorList>
            <person name="Zeng X."/>
            <person name="Chen Y."/>
            <person name="Shao Z."/>
        </authorList>
    </citation>
    <scope>NUCLEOTIDE SEQUENCE [LARGE SCALE GENOMIC DNA]</scope>
    <source>
        <strain evidence="2 3">JL129W03</strain>
    </source>
</reference>
<dbReference type="RefSeq" id="WP_207567120.1">
    <property type="nucleotide sequence ID" value="NZ_CP071446.1"/>
</dbReference>
<proteinExistence type="predicted"/>
<feature type="transmembrane region" description="Helical" evidence="1">
    <location>
        <begin position="12"/>
        <end position="35"/>
    </location>
</feature>
<keyword evidence="1" id="KW-1133">Transmembrane helix</keyword>
<name>A0ABX7SAF3_9BACT</name>
<keyword evidence="1" id="KW-0812">Transmembrane</keyword>
<evidence type="ECO:0000313" key="3">
    <source>
        <dbReference type="Proteomes" id="UP000671862"/>
    </source>
</evidence>
<evidence type="ECO:0000256" key="1">
    <source>
        <dbReference type="SAM" id="Phobius"/>
    </source>
</evidence>
<dbReference type="Proteomes" id="UP000671862">
    <property type="component" value="Chromosome"/>
</dbReference>
<accession>A0ABX7SAF3</accession>
<dbReference type="EMBL" id="CP071446">
    <property type="protein sequence ID" value="QTA38401.1"/>
    <property type="molecule type" value="Genomic_DNA"/>
</dbReference>
<gene>
    <name evidence="2" type="ORF">JYK00_02435</name>
</gene>
<protein>
    <submittedName>
        <fullName evidence="2">Uncharacterized protein</fullName>
    </submittedName>
</protein>
<organism evidence="2 3">
    <name type="scientific">Thermosipho ferrireducens</name>
    <dbReference type="NCBI Taxonomy" id="2571116"/>
    <lineage>
        <taxon>Bacteria</taxon>
        <taxon>Thermotogati</taxon>
        <taxon>Thermotogota</taxon>
        <taxon>Thermotogae</taxon>
        <taxon>Thermotogales</taxon>
        <taxon>Fervidobacteriaceae</taxon>
        <taxon>Thermosipho</taxon>
    </lineage>
</organism>
<evidence type="ECO:0000313" key="2">
    <source>
        <dbReference type="EMBL" id="QTA38401.1"/>
    </source>
</evidence>
<keyword evidence="1" id="KW-0472">Membrane</keyword>
<sequence>MSRFWGDRGENISFVELIICIVIFAEIIFGAYMLLDATMSFYSYIKADYNDFLKTFHIVNYIRYDYYNRGVSEISVLNSKKISFQEILNKTFEVKRVTYQAITFYDTKEKKEKTILKRMVSKDYSNKGVNYFDPITGKITFSKDGSSCVIKTSIGEFSFPVNIPSREIILGISVKPIEN</sequence>
<keyword evidence="3" id="KW-1185">Reference proteome</keyword>